<dbReference type="Pfam" id="PF17164">
    <property type="entry name" value="DUF5122"/>
    <property type="match status" value="3"/>
</dbReference>
<accession>A0A1F4TVT0</accession>
<dbReference type="InterPro" id="IPR013431">
    <property type="entry name" value="Delta_60_rpt"/>
</dbReference>
<name>A0A1F4TVT0_UNCSA</name>
<dbReference type="AlphaFoldDB" id="A0A1F4TVT0"/>
<dbReference type="EMBL" id="MEUF01000006">
    <property type="protein sequence ID" value="OGC36761.1"/>
    <property type="molecule type" value="Genomic_DNA"/>
</dbReference>
<evidence type="ECO:0000313" key="3">
    <source>
        <dbReference type="Proteomes" id="UP000178951"/>
    </source>
</evidence>
<organism evidence="2 3">
    <name type="scientific">candidate division WOR-1 bacterium RIFOXYB2_FULL_48_7</name>
    <dbReference type="NCBI Taxonomy" id="1802583"/>
    <lineage>
        <taxon>Bacteria</taxon>
        <taxon>Bacillati</taxon>
        <taxon>Saganbacteria</taxon>
    </lineage>
</organism>
<dbReference type="Gene3D" id="2.80.10.50">
    <property type="match status" value="3"/>
</dbReference>
<proteinExistence type="predicted"/>
<evidence type="ECO:0000256" key="1">
    <source>
        <dbReference type="SAM" id="MobiDB-lite"/>
    </source>
</evidence>
<dbReference type="Proteomes" id="UP000178951">
    <property type="component" value="Unassembled WGS sequence"/>
</dbReference>
<evidence type="ECO:0000313" key="2">
    <source>
        <dbReference type="EMBL" id="OGC36761.1"/>
    </source>
</evidence>
<dbReference type="STRING" id="1802583.A2311_06810"/>
<sequence length="467" mass="48095">MVRMGLKIGLSSVCLFLIIAALMLAGCGGGSSTETTTTTTTVPETTSTATSTTTTTTLLPEVAGITDEAFNSTGIYVESDETNGYGITINASEELIVCGNYYTGAGTGLGWDLAAWKITSNGSVDTSFGTNGRFVLTGLTTTTGVNADTLYSVIADPNGNILATGYYYNGQTPQADMVLIKLTPAGSLAAGFGENGIVTYNRGSGLGGDAGISVIIDSNNRILVAGYTTNTSANTDSTIWCYNQYGNPDTSFGTSGRAYYDGGLSDQAFSIIEAADGGYYVAGTTLLTASQASLILLKYNSSGQLDTSFGTAGKSVLTVDNTHVTGYSLVSDASGNLYVFGHYGTLDNSDIHSAIFKYNSSGSLVAGFGVNGIAQANGCVATAIPGELSISNGGYLYVTGKNSASPIAMTTWRFKPDGTLDTTFGSNGEITYSIFGGAQGGAVKLDSSKRVVIAGSSSSKMAVWRYR</sequence>
<protein>
    <recommendedName>
        <fullName evidence="4">Bulb-type lectin domain-containing protein</fullName>
    </recommendedName>
</protein>
<dbReference type="SUPFAM" id="SSF63829">
    <property type="entry name" value="Calcium-dependent phosphotriesterase"/>
    <property type="match status" value="1"/>
</dbReference>
<dbReference type="NCBIfam" id="TIGR02608">
    <property type="entry name" value="delta_60_rpt"/>
    <property type="match status" value="6"/>
</dbReference>
<comment type="caution">
    <text evidence="2">The sequence shown here is derived from an EMBL/GenBank/DDBJ whole genome shotgun (WGS) entry which is preliminary data.</text>
</comment>
<reference evidence="2 3" key="1">
    <citation type="journal article" date="2016" name="Nat. Commun.">
        <title>Thousands of microbial genomes shed light on interconnected biogeochemical processes in an aquifer system.</title>
        <authorList>
            <person name="Anantharaman K."/>
            <person name="Brown C.T."/>
            <person name="Hug L.A."/>
            <person name="Sharon I."/>
            <person name="Castelle C.J."/>
            <person name="Probst A.J."/>
            <person name="Thomas B.C."/>
            <person name="Singh A."/>
            <person name="Wilkins M.J."/>
            <person name="Karaoz U."/>
            <person name="Brodie E.L."/>
            <person name="Williams K.H."/>
            <person name="Hubbard S.S."/>
            <person name="Banfield J.F."/>
        </authorList>
    </citation>
    <scope>NUCLEOTIDE SEQUENCE [LARGE SCALE GENOMIC DNA]</scope>
</reference>
<evidence type="ECO:0008006" key="4">
    <source>
        <dbReference type="Google" id="ProtNLM"/>
    </source>
</evidence>
<gene>
    <name evidence="2" type="ORF">A2311_06810</name>
</gene>
<dbReference type="PROSITE" id="PS51257">
    <property type="entry name" value="PROKAR_LIPOPROTEIN"/>
    <property type="match status" value="1"/>
</dbReference>
<feature type="region of interest" description="Disordered" evidence="1">
    <location>
        <begin position="33"/>
        <end position="53"/>
    </location>
</feature>